<dbReference type="EMBL" id="JBEYBF010000006">
    <property type="protein sequence ID" value="MEU1952372.1"/>
    <property type="molecule type" value="Genomic_DNA"/>
</dbReference>
<organism evidence="1 2">
    <name type="scientific">Nocardia rhamnosiphila</name>
    <dbReference type="NCBI Taxonomy" id="426716"/>
    <lineage>
        <taxon>Bacteria</taxon>
        <taxon>Bacillati</taxon>
        <taxon>Actinomycetota</taxon>
        <taxon>Actinomycetes</taxon>
        <taxon>Mycobacteriales</taxon>
        <taxon>Nocardiaceae</taxon>
        <taxon>Nocardia</taxon>
    </lineage>
</organism>
<evidence type="ECO:0008006" key="3">
    <source>
        <dbReference type="Google" id="ProtNLM"/>
    </source>
</evidence>
<comment type="caution">
    <text evidence="1">The sequence shown here is derived from an EMBL/GenBank/DDBJ whole genome shotgun (WGS) entry which is preliminary data.</text>
</comment>
<name>A0ABV2WNA7_9NOCA</name>
<proteinExistence type="predicted"/>
<reference evidence="1 2" key="1">
    <citation type="submission" date="2024-06" db="EMBL/GenBank/DDBJ databases">
        <title>The Natural Products Discovery Center: Release of the First 8490 Sequenced Strains for Exploring Actinobacteria Biosynthetic Diversity.</title>
        <authorList>
            <person name="Kalkreuter E."/>
            <person name="Kautsar S.A."/>
            <person name="Yang D."/>
            <person name="Bader C.D."/>
            <person name="Teijaro C.N."/>
            <person name="Fluegel L."/>
            <person name="Davis C.M."/>
            <person name="Simpson J.R."/>
            <person name="Lauterbach L."/>
            <person name="Steele A.D."/>
            <person name="Gui C."/>
            <person name="Meng S."/>
            <person name="Li G."/>
            <person name="Viehrig K."/>
            <person name="Ye F."/>
            <person name="Su P."/>
            <person name="Kiefer A.F."/>
            <person name="Nichols A."/>
            <person name="Cepeda A.J."/>
            <person name="Yan W."/>
            <person name="Fan B."/>
            <person name="Jiang Y."/>
            <person name="Adhikari A."/>
            <person name="Zheng C.-J."/>
            <person name="Schuster L."/>
            <person name="Cowan T.M."/>
            <person name="Smanski M.J."/>
            <person name="Chevrette M.G."/>
            <person name="De Carvalho L.P.S."/>
            <person name="Shen B."/>
        </authorList>
    </citation>
    <scope>NUCLEOTIDE SEQUENCE [LARGE SCALE GENOMIC DNA]</scope>
    <source>
        <strain evidence="1 2">NPDC019708</strain>
    </source>
</reference>
<evidence type="ECO:0000313" key="2">
    <source>
        <dbReference type="Proteomes" id="UP001550628"/>
    </source>
</evidence>
<protein>
    <recommendedName>
        <fullName evidence="3">DUF4254 domain-containing protein</fullName>
    </recommendedName>
</protein>
<dbReference type="Proteomes" id="UP001550628">
    <property type="component" value="Unassembled WGS sequence"/>
</dbReference>
<keyword evidence="2" id="KW-1185">Reference proteome</keyword>
<dbReference type="GeneID" id="96242494"/>
<accession>A0ABV2WNA7</accession>
<gene>
    <name evidence="1" type="ORF">ABZ510_10960</name>
</gene>
<dbReference type="RefSeq" id="WP_156058608.1">
    <property type="nucleotide sequence ID" value="NZ_JBEYBD010000004.1"/>
</dbReference>
<sequence>MKGVPGDGSAALLSPEGLLAAISGHLDTDGGPVLVGLSRELGELRAALLAIVLNPARPSVPPGEADLRQRITTVVADIDAWRVRYLPHRTGVRTHTHSLGQALDQVATRYAEARWTVLHSADRRLRRTSWFHLGQAREGYAHLVADIRAGRVELPLGWGGFRTAAPTRSP</sequence>
<evidence type="ECO:0000313" key="1">
    <source>
        <dbReference type="EMBL" id="MEU1952372.1"/>
    </source>
</evidence>